<dbReference type="VEuPathDB" id="CryptoDB:CPATCC_0016150"/>
<evidence type="ECO:0000313" key="2">
    <source>
        <dbReference type="EMBL" id="QOY41340.1"/>
    </source>
</evidence>
<name>A0A7S7LF40_CRYPV</name>
<accession>A0A7S7LF40</accession>
<feature type="region of interest" description="Disordered" evidence="1">
    <location>
        <begin position="241"/>
        <end position="327"/>
    </location>
</feature>
<feature type="compositionally biased region" description="Low complexity" evidence="1">
    <location>
        <begin position="293"/>
        <end position="315"/>
    </location>
</feature>
<feature type="compositionally biased region" description="Low complexity" evidence="1">
    <location>
        <begin position="242"/>
        <end position="269"/>
    </location>
</feature>
<dbReference type="AlphaFoldDB" id="A0A7S7LF40"/>
<organism evidence="2 3">
    <name type="scientific">Cryptosporidium parvum</name>
    <dbReference type="NCBI Taxonomy" id="5807"/>
    <lineage>
        <taxon>Eukaryota</taxon>
        <taxon>Sar</taxon>
        <taxon>Alveolata</taxon>
        <taxon>Apicomplexa</taxon>
        <taxon>Conoidasida</taxon>
        <taxon>Coccidia</taxon>
        <taxon>Eucoccidiorida</taxon>
        <taxon>Eimeriorina</taxon>
        <taxon>Cryptosporidiidae</taxon>
        <taxon>Cryptosporidium</taxon>
    </lineage>
</organism>
<dbReference type="EMBL" id="CP044417">
    <property type="protein sequence ID" value="QOY41340.1"/>
    <property type="molecule type" value="Genomic_DNA"/>
</dbReference>
<proteinExistence type="predicted"/>
<sequence>MSQSSTLWNQSYSRELIMDHSEGIDWISGDGCLENIKDSHFVDYSDPNQVNMEDPLGNNFYDCTDLDDSFHNYLMKGLLGENVEGGSGSNNLNDVSSVNSIRGQSNVGVTISHNNDAICHNIDHRIDSVGIGVGSLGGEVGGALGVGLGGVGGGIEIGLGVQVGEVRNQGEKEFENISCSYTGNSHSHQLEPPNEDLVEDQSNCYRISATSNNLGISSNHGLLLGASSSSKVLGATPSAQISSSLSSSSSSSSSSLASSSSSSSSSPSLTLNSGLPPISLPPRAIPPINLSQSLMTPTTSASSSSVSPISFSPNSMQSGQKLMGFDHSFPMENTQKRVRIEPEERIRMGIFDDSLVESDVKFADHQIVELDSSKGRRWSNNSTTSTISSNFSINTSDGGCVSHINDSVNNENLGLMSHDFQQDKFCNTEDLGSQKPKMADQSYEMGVIEDENYSMGGQMEGEFFMNSDNYLTEEEKLKLRRRGRRRRPGEIEAWKTIIPRTTVDEAEHFVQTSQYRMRHVYRDPRAVSFVYRCVQHVDCQYEMRIYLISHETCYVQHRGYHTEEKQKYKRPGLPQHTLPLIDELIRKGLPPKSVIDHAIQIYPEVADQSNISVLYRQITNRQQYIRKRQRNYV</sequence>
<protein>
    <submittedName>
        <fullName evidence="2">Uncharacterized protein</fullName>
    </submittedName>
</protein>
<evidence type="ECO:0000256" key="1">
    <source>
        <dbReference type="SAM" id="MobiDB-lite"/>
    </source>
</evidence>
<reference evidence="2 3" key="1">
    <citation type="submission" date="2019-09" db="EMBL/GenBank/DDBJ databases">
        <title>Consistent, comparative and evidence-based genome assembly and annotation for Cryptosporidium parvum, C. hominis and C. tyzzeri.</title>
        <authorList>
            <person name="Baptista R.P."/>
            <person name="Li Y."/>
            <person name="Sateriale A."/>
            <person name="Ansell B."/>
            <person name="Jex A."/>
            <person name="Sanders M."/>
            <person name="Brooks K."/>
            <person name="Tracey A."/>
            <person name="Berriman M."/>
            <person name="Striepen B."/>
            <person name="Cotton J.A."/>
            <person name="Kissinger J.C."/>
        </authorList>
    </citation>
    <scope>NUCLEOTIDE SEQUENCE [LARGE SCALE GENOMIC DNA]</scope>
    <source>
        <strain evidence="2 3">IOWA-ATCC</strain>
    </source>
</reference>
<dbReference type="Proteomes" id="UP000593906">
    <property type="component" value="Chromosome 6"/>
</dbReference>
<gene>
    <name evidence="2" type="ORF">CPATCC_003033</name>
</gene>
<evidence type="ECO:0000313" key="3">
    <source>
        <dbReference type="Proteomes" id="UP000593906"/>
    </source>
</evidence>